<dbReference type="PROSITE" id="PS51085">
    <property type="entry name" value="2FE2S_FER_2"/>
    <property type="match status" value="1"/>
</dbReference>
<evidence type="ECO:0000313" key="6">
    <source>
        <dbReference type="EMBL" id="PAU82390.1"/>
    </source>
</evidence>
<dbReference type="PANTHER" id="PTHR23426">
    <property type="entry name" value="FERREDOXIN/ADRENODOXIN"/>
    <property type="match status" value="1"/>
</dbReference>
<dbReference type="Proteomes" id="UP000218896">
    <property type="component" value="Unassembled WGS sequence"/>
</dbReference>
<evidence type="ECO:0000259" key="5">
    <source>
        <dbReference type="PROSITE" id="PS51085"/>
    </source>
</evidence>
<organism evidence="6 7">
    <name type="scientific">Halovibrio salipaludis</name>
    <dbReference type="NCBI Taxonomy" id="2032626"/>
    <lineage>
        <taxon>Bacteria</taxon>
        <taxon>Pseudomonadati</taxon>
        <taxon>Pseudomonadota</taxon>
        <taxon>Gammaproteobacteria</taxon>
        <taxon>Oceanospirillales</taxon>
        <taxon>Halomonadaceae</taxon>
        <taxon>Halovibrio</taxon>
    </lineage>
</organism>
<protein>
    <submittedName>
        <fullName evidence="6">2Fe-2S ferredoxin</fullName>
    </submittedName>
</protein>
<evidence type="ECO:0000256" key="2">
    <source>
        <dbReference type="ARBA" id="ARBA00022723"/>
    </source>
</evidence>
<reference evidence="6 7" key="1">
    <citation type="submission" date="2017-08" db="EMBL/GenBank/DDBJ databases">
        <title>Halovibrio sewagensis sp. nov., isolated from wastewater of high salinity.</title>
        <authorList>
            <person name="Dong X."/>
            <person name="Zhang G."/>
        </authorList>
    </citation>
    <scope>NUCLEOTIDE SEQUENCE [LARGE SCALE GENOMIC DNA]</scope>
    <source>
        <strain evidence="6 7">YL5-2</strain>
    </source>
</reference>
<keyword evidence="2" id="KW-0479">Metal-binding</keyword>
<dbReference type="GO" id="GO:0009055">
    <property type="term" value="F:electron transfer activity"/>
    <property type="evidence" value="ECO:0007669"/>
    <property type="project" value="TreeGrafter"/>
</dbReference>
<dbReference type="GO" id="GO:0051537">
    <property type="term" value="F:2 iron, 2 sulfur cluster binding"/>
    <property type="evidence" value="ECO:0007669"/>
    <property type="project" value="UniProtKB-KW"/>
</dbReference>
<dbReference type="InterPro" id="IPR012675">
    <property type="entry name" value="Beta-grasp_dom_sf"/>
</dbReference>
<dbReference type="InterPro" id="IPR001041">
    <property type="entry name" value="2Fe-2S_ferredoxin-type"/>
</dbReference>
<dbReference type="AlphaFoldDB" id="A0A2A2FC22"/>
<keyword evidence="7" id="KW-1185">Reference proteome</keyword>
<feature type="domain" description="2Fe-2S ferredoxin-type" evidence="5">
    <location>
        <begin position="2"/>
        <end position="105"/>
    </location>
</feature>
<dbReference type="Pfam" id="PF00111">
    <property type="entry name" value="Fer2"/>
    <property type="match status" value="1"/>
</dbReference>
<keyword evidence="4" id="KW-0411">Iron-sulfur</keyword>
<evidence type="ECO:0000256" key="3">
    <source>
        <dbReference type="ARBA" id="ARBA00023004"/>
    </source>
</evidence>
<evidence type="ECO:0000256" key="4">
    <source>
        <dbReference type="ARBA" id="ARBA00023014"/>
    </source>
</evidence>
<dbReference type="Gene3D" id="3.10.20.30">
    <property type="match status" value="1"/>
</dbReference>
<dbReference type="OrthoDB" id="9799640at2"/>
<dbReference type="SUPFAM" id="SSF54292">
    <property type="entry name" value="2Fe-2S ferredoxin-like"/>
    <property type="match status" value="1"/>
</dbReference>
<accession>A0A2A2FC22</accession>
<keyword evidence="1" id="KW-0001">2Fe-2S</keyword>
<dbReference type="GO" id="GO:0140647">
    <property type="term" value="P:P450-containing electron transport chain"/>
    <property type="evidence" value="ECO:0007669"/>
    <property type="project" value="InterPro"/>
</dbReference>
<comment type="caution">
    <text evidence="6">The sequence shown here is derived from an EMBL/GenBank/DDBJ whole genome shotgun (WGS) entry which is preliminary data.</text>
</comment>
<dbReference type="RefSeq" id="WP_095616484.1">
    <property type="nucleotide sequence ID" value="NZ_NSKD01000001.1"/>
</dbReference>
<dbReference type="InterPro" id="IPR036010">
    <property type="entry name" value="2Fe-2S_ferredoxin-like_sf"/>
</dbReference>
<dbReference type="PANTHER" id="PTHR23426:SF67">
    <property type="entry name" value="2FE-2S FERREDOXIN-TYPE DOMAIN-CONTAINING PROTEIN"/>
    <property type="match status" value="1"/>
</dbReference>
<dbReference type="CDD" id="cd00207">
    <property type="entry name" value="fer2"/>
    <property type="match status" value="1"/>
</dbReference>
<keyword evidence="3" id="KW-0408">Iron</keyword>
<gene>
    <name evidence="6" type="ORF">CK501_04420</name>
</gene>
<dbReference type="PRINTS" id="PR00355">
    <property type="entry name" value="ADRENODOXIN"/>
</dbReference>
<sequence length="106" mass="11358">MGKITFIENDQTVHVAEFEAGSSVRQIAVDNAIPGIDGDCGGECACGTCHVIVSEGWFSKTGTLGGEEEQMLSMTPERTSTSRLGCQVVLTDEMDGMTVHLPEFQM</sequence>
<dbReference type="EMBL" id="NSKD01000001">
    <property type="protein sequence ID" value="PAU82390.1"/>
    <property type="molecule type" value="Genomic_DNA"/>
</dbReference>
<dbReference type="GO" id="GO:0046872">
    <property type="term" value="F:metal ion binding"/>
    <property type="evidence" value="ECO:0007669"/>
    <property type="project" value="UniProtKB-KW"/>
</dbReference>
<evidence type="ECO:0000256" key="1">
    <source>
        <dbReference type="ARBA" id="ARBA00022714"/>
    </source>
</evidence>
<proteinExistence type="predicted"/>
<dbReference type="InterPro" id="IPR001055">
    <property type="entry name" value="Adrenodoxin-like"/>
</dbReference>
<evidence type="ECO:0000313" key="7">
    <source>
        <dbReference type="Proteomes" id="UP000218896"/>
    </source>
</evidence>
<name>A0A2A2FC22_9GAMM</name>